<keyword evidence="4" id="KW-1185">Reference proteome</keyword>
<feature type="compositionally biased region" description="Low complexity" evidence="1">
    <location>
        <begin position="278"/>
        <end position="300"/>
    </location>
</feature>
<feature type="compositionally biased region" description="Low complexity" evidence="1">
    <location>
        <begin position="218"/>
        <end position="229"/>
    </location>
</feature>
<feature type="region of interest" description="Disordered" evidence="1">
    <location>
        <begin position="343"/>
        <end position="388"/>
    </location>
</feature>
<feature type="compositionally biased region" description="Low complexity" evidence="1">
    <location>
        <begin position="253"/>
        <end position="262"/>
    </location>
</feature>
<feature type="region of interest" description="Disordered" evidence="1">
    <location>
        <begin position="203"/>
        <end position="300"/>
    </location>
</feature>
<keyword evidence="2" id="KW-0472">Membrane</keyword>
<keyword evidence="2" id="KW-0812">Transmembrane</keyword>
<dbReference type="EMBL" id="CP051685">
    <property type="protein sequence ID" value="QJE00104.1"/>
    <property type="molecule type" value="Genomic_DNA"/>
</dbReference>
<evidence type="ECO:0008006" key="5">
    <source>
        <dbReference type="Google" id="ProtNLM"/>
    </source>
</evidence>
<sequence>MRHLLHALERQHALHLPHRIITPDSIAFDEGGTPRLLSSFTGDPAADIADDLTALARFVHYAITREVVPARPLRGRGLAGYSDSIMTAIDRSLAADPDRRPHSIGDLRDLLGIVVCPRMPAAGASGPGVQAYPLEALAPRVLRAPLPARKRRRVQACIGGLAMLLLVGMAWFAVLRRSPTFDQPMTASTQRPDAMRAALPHNEAPRTEAPHAAALSEPAPSTAPDAAAPLRIERTDAGNTGAGKRGRQADTDGAGLAASGRAAHGHRAQAPESRHRAATAAAAPSTPAATAAATAPTPSATVATTAAPATTATTATAATAAMAAASAASPPAVLAAPVVAAFSSPTASSGTPAPAPVSAAPEESASRPASTPSDAAREGATRAVRPAAARSSAAASGAVFDLQIRPWGVVHVDGVRRGVSPPIKQLNLAPGRHAILVTNPGSRDRMLDIDTARDNGRIAVDFDGVPQ</sequence>
<reference evidence="3 4" key="1">
    <citation type="submission" date="2020-04" db="EMBL/GenBank/DDBJ databases">
        <title>Genome sequencing of novel species.</title>
        <authorList>
            <person name="Heo J."/>
            <person name="Kim S.-J."/>
            <person name="Kim J.-S."/>
            <person name="Hong S.-B."/>
            <person name="Kwon S.-W."/>
        </authorList>
    </citation>
    <scope>NUCLEOTIDE SEQUENCE [LARGE SCALE GENOMIC DNA]</scope>
    <source>
        <strain evidence="3 4">GN2-R2</strain>
    </source>
</reference>
<dbReference type="Gene3D" id="1.10.510.10">
    <property type="entry name" value="Transferase(Phosphotransferase) domain 1"/>
    <property type="match status" value="1"/>
</dbReference>
<evidence type="ECO:0000313" key="3">
    <source>
        <dbReference type="EMBL" id="QJE00104.1"/>
    </source>
</evidence>
<dbReference type="Proteomes" id="UP000502415">
    <property type="component" value="Chromosome"/>
</dbReference>
<gene>
    <name evidence="3" type="ORF">HH212_08740</name>
</gene>
<protein>
    <recommendedName>
        <fullName evidence="5">PEGA domain-containing protein</fullName>
    </recommendedName>
</protein>
<keyword evidence="2" id="KW-1133">Transmembrane helix</keyword>
<evidence type="ECO:0000256" key="2">
    <source>
        <dbReference type="SAM" id="Phobius"/>
    </source>
</evidence>
<dbReference type="AlphaFoldDB" id="A0A7Z2VVR0"/>
<feature type="compositionally biased region" description="Low complexity" evidence="1">
    <location>
        <begin position="343"/>
        <end position="373"/>
    </location>
</feature>
<dbReference type="RefSeq" id="WP_170202137.1">
    <property type="nucleotide sequence ID" value="NZ_CP051685.1"/>
</dbReference>
<proteinExistence type="predicted"/>
<dbReference type="KEGG" id="mfy:HH212_08740"/>
<evidence type="ECO:0000256" key="1">
    <source>
        <dbReference type="SAM" id="MobiDB-lite"/>
    </source>
</evidence>
<name>A0A7Z2VVR0_9BURK</name>
<accession>A0A7Z2VVR0</accession>
<evidence type="ECO:0000313" key="4">
    <source>
        <dbReference type="Proteomes" id="UP000502415"/>
    </source>
</evidence>
<feature type="transmembrane region" description="Helical" evidence="2">
    <location>
        <begin position="156"/>
        <end position="175"/>
    </location>
</feature>
<organism evidence="3 4">
    <name type="scientific">Massilia forsythiae</name>
    <dbReference type="NCBI Taxonomy" id="2728020"/>
    <lineage>
        <taxon>Bacteria</taxon>
        <taxon>Pseudomonadati</taxon>
        <taxon>Pseudomonadota</taxon>
        <taxon>Betaproteobacteria</taxon>
        <taxon>Burkholderiales</taxon>
        <taxon>Oxalobacteraceae</taxon>
        <taxon>Telluria group</taxon>
        <taxon>Massilia</taxon>
    </lineage>
</organism>